<evidence type="ECO:0000259" key="7">
    <source>
        <dbReference type="PROSITE" id="PS50110"/>
    </source>
</evidence>
<evidence type="ECO:0000259" key="6">
    <source>
        <dbReference type="PROSITE" id="PS50109"/>
    </source>
</evidence>
<evidence type="ECO:0000313" key="8">
    <source>
        <dbReference type="EMBL" id="TSE19092.1"/>
    </source>
</evidence>
<dbReference type="SMART" id="SM00448">
    <property type="entry name" value="REC"/>
    <property type="match status" value="1"/>
</dbReference>
<dbReference type="GO" id="GO:0004673">
    <property type="term" value="F:protein histidine kinase activity"/>
    <property type="evidence" value="ECO:0007669"/>
    <property type="project" value="UniProtKB-EC"/>
</dbReference>
<accession>A0ABY3DET0</accession>
<keyword evidence="9" id="KW-1185">Reference proteome</keyword>
<dbReference type="SUPFAM" id="SSF55874">
    <property type="entry name" value="ATPase domain of HSP90 chaperone/DNA topoisomerase II/histidine kinase"/>
    <property type="match status" value="1"/>
</dbReference>
<keyword evidence="8" id="KW-0808">Transferase</keyword>
<keyword evidence="3 5" id="KW-0597">Phosphoprotein</keyword>
<sequence>MAQRTEDLARARDEAVAASRAKTDFLAVMSHEIRTPLNGVLGMLELLQGTALDDEQRHLVATARHSAQLLLALLNDILDFSKIEAGRLVLESVPFQPAALVRATVDGLRGQAHAKGLALTCHAADDLPPWVRGDPTRLQQVLVNLVGNAIKFTEQGWVAVRAEWRDAHLVVAVQDTGIGIEPARVAALFEPFVQTDASHTRRFGGTGLGLAICHRLIQAMGGTIDVVSAPGQGSTFTFRVPLPVVVQAPASQPAGGATTQWRRGARALVVEDNAINQQVVCRLLQRQGVETVVAGDGAQALALLREEPFDLVLMDCQLPGMDGWETTRRARAQGFRGPVVALTANATEDDRRLCLAAGMDDFLAKPFTVAGLQAVLARWVPADPPASAAPMAGGAAAMDGHGVSIGTQGGVGSGPAGGA</sequence>
<dbReference type="CDD" id="cd00082">
    <property type="entry name" value="HisKA"/>
    <property type="match status" value="1"/>
</dbReference>
<name>A0ABY3DET0_9BURK</name>
<dbReference type="Pfam" id="PF00512">
    <property type="entry name" value="HisKA"/>
    <property type="match status" value="1"/>
</dbReference>
<dbReference type="SMART" id="SM00387">
    <property type="entry name" value="HATPase_c"/>
    <property type="match status" value="1"/>
</dbReference>
<dbReference type="InterPro" id="IPR036890">
    <property type="entry name" value="HATPase_C_sf"/>
</dbReference>
<dbReference type="Pfam" id="PF02518">
    <property type="entry name" value="HATPase_c"/>
    <property type="match status" value="1"/>
</dbReference>
<dbReference type="Proteomes" id="UP000315577">
    <property type="component" value="Unassembled WGS sequence"/>
</dbReference>
<evidence type="ECO:0000256" key="1">
    <source>
        <dbReference type="ARBA" id="ARBA00000085"/>
    </source>
</evidence>
<feature type="domain" description="Histidine kinase" evidence="6">
    <location>
        <begin position="28"/>
        <end position="244"/>
    </location>
</feature>
<evidence type="ECO:0000256" key="2">
    <source>
        <dbReference type="ARBA" id="ARBA00012438"/>
    </source>
</evidence>
<dbReference type="PANTHER" id="PTHR45339">
    <property type="entry name" value="HYBRID SIGNAL TRANSDUCTION HISTIDINE KINASE J"/>
    <property type="match status" value="1"/>
</dbReference>
<gene>
    <name evidence="8" type="primary">luxQ</name>
    <name evidence="8" type="ORF">Tigna_02318</name>
</gene>
<feature type="domain" description="Response regulatory" evidence="7">
    <location>
        <begin position="266"/>
        <end position="380"/>
    </location>
</feature>
<dbReference type="InterPro" id="IPR001789">
    <property type="entry name" value="Sig_transdc_resp-reg_receiver"/>
</dbReference>
<dbReference type="CDD" id="cd16922">
    <property type="entry name" value="HATPase_EvgS-ArcB-TorS-like"/>
    <property type="match status" value="1"/>
</dbReference>
<protein>
    <recommendedName>
        <fullName evidence="2">histidine kinase</fullName>
        <ecNumber evidence="2">2.7.13.3</ecNumber>
    </recommendedName>
</protein>
<dbReference type="InterPro" id="IPR005467">
    <property type="entry name" value="His_kinase_dom"/>
</dbReference>
<dbReference type="InterPro" id="IPR011006">
    <property type="entry name" value="CheY-like_superfamily"/>
</dbReference>
<comment type="catalytic activity">
    <reaction evidence="1">
        <text>ATP + protein L-histidine = ADP + protein N-phospho-L-histidine.</text>
        <dbReference type="EC" id="2.7.13.3"/>
    </reaction>
</comment>
<dbReference type="InterPro" id="IPR004358">
    <property type="entry name" value="Sig_transdc_His_kin-like_C"/>
</dbReference>
<dbReference type="InterPro" id="IPR003594">
    <property type="entry name" value="HATPase_dom"/>
</dbReference>
<dbReference type="SMART" id="SM00388">
    <property type="entry name" value="HisKA"/>
    <property type="match status" value="1"/>
</dbReference>
<proteinExistence type="predicted"/>
<dbReference type="Pfam" id="PF00072">
    <property type="entry name" value="Response_reg"/>
    <property type="match status" value="1"/>
</dbReference>
<evidence type="ECO:0000256" key="4">
    <source>
        <dbReference type="ARBA" id="ARBA00023012"/>
    </source>
</evidence>
<organism evidence="8 9">
    <name type="scientific">Tepidimonas ignava</name>
    <dbReference type="NCBI Taxonomy" id="114249"/>
    <lineage>
        <taxon>Bacteria</taxon>
        <taxon>Pseudomonadati</taxon>
        <taxon>Pseudomonadota</taxon>
        <taxon>Betaproteobacteria</taxon>
        <taxon>Burkholderiales</taxon>
        <taxon>Tepidimonas</taxon>
    </lineage>
</organism>
<dbReference type="CDD" id="cd17546">
    <property type="entry name" value="REC_hyHK_CKI1_RcsC-like"/>
    <property type="match status" value="1"/>
</dbReference>
<dbReference type="EC" id="2.7.13.3" evidence="2"/>
<dbReference type="SUPFAM" id="SSF52172">
    <property type="entry name" value="CheY-like"/>
    <property type="match status" value="1"/>
</dbReference>
<dbReference type="InterPro" id="IPR036097">
    <property type="entry name" value="HisK_dim/P_sf"/>
</dbReference>
<dbReference type="SUPFAM" id="SSF47384">
    <property type="entry name" value="Homodimeric domain of signal transducing histidine kinase"/>
    <property type="match status" value="1"/>
</dbReference>
<dbReference type="InterPro" id="IPR003661">
    <property type="entry name" value="HisK_dim/P_dom"/>
</dbReference>
<dbReference type="PRINTS" id="PR00344">
    <property type="entry name" value="BCTRLSENSOR"/>
</dbReference>
<evidence type="ECO:0000256" key="5">
    <source>
        <dbReference type="PROSITE-ProRule" id="PRU00169"/>
    </source>
</evidence>
<dbReference type="PANTHER" id="PTHR45339:SF1">
    <property type="entry name" value="HYBRID SIGNAL TRANSDUCTION HISTIDINE KINASE J"/>
    <property type="match status" value="1"/>
</dbReference>
<reference evidence="8 9" key="1">
    <citation type="submission" date="2019-07" db="EMBL/GenBank/DDBJ databases">
        <title>Tepidimonas ignava SPS-1037 draft genome.</title>
        <authorList>
            <person name="Da Costa M.S."/>
            <person name="Froufe H.J.C."/>
            <person name="Egas C."/>
            <person name="Albuquerque L."/>
        </authorList>
    </citation>
    <scope>NUCLEOTIDE SEQUENCE [LARGE SCALE GENOMIC DNA]</scope>
    <source>
        <strain evidence="8 9">SPS-1037</strain>
    </source>
</reference>
<dbReference type="Gene3D" id="1.10.287.130">
    <property type="match status" value="1"/>
</dbReference>
<dbReference type="Gene3D" id="3.40.50.2300">
    <property type="match status" value="1"/>
</dbReference>
<feature type="modified residue" description="4-aspartylphosphate" evidence="5">
    <location>
        <position position="315"/>
    </location>
</feature>
<dbReference type="EMBL" id="VJNC01000019">
    <property type="protein sequence ID" value="TSE19092.1"/>
    <property type="molecule type" value="Genomic_DNA"/>
</dbReference>
<comment type="caution">
    <text evidence="8">The sequence shown here is derived from an EMBL/GenBank/DDBJ whole genome shotgun (WGS) entry which is preliminary data.</text>
</comment>
<dbReference type="PROSITE" id="PS50110">
    <property type="entry name" value="RESPONSE_REGULATORY"/>
    <property type="match status" value="1"/>
</dbReference>
<evidence type="ECO:0000313" key="9">
    <source>
        <dbReference type="Proteomes" id="UP000315577"/>
    </source>
</evidence>
<dbReference type="RefSeq" id="WP_143946050.1">
    <property type="nucleotide sequence ID" value="NZ_VJNC01000019.1"/>
</dbReference>
<keyword evidence="4" id="KW-0902">Two-component regulatory system</keyword>
<evidence type="ECO:0000256" key="3">
    <source>
        <dbReference type="ARBA" id="ARBA00022553"/>
    </source>
</evidence>
<dbReference type="Gene3D" id="3.30.565.10">
    <property type="entry name" value="Histidine kinase-like ATPase, C-terminal domain"/>
    <property type="match status" value="1"/>
</dbReference>
<keyword evidence="8" id="KW-0418">Kinase</keyword>
<dbReference type="PROSITE" id="PS50109">
    <property type="entry name" value="HIS_KIN"/>
    <property type="match status" value="1"/>
</dbReference>